<keyword evidence="3 5" id="KW-0560">Oxidoreductase</keyword>
<dbReference type="EMBL" id="MU006293">
    <property type="protein sequence ID" value="KAF2854119.1"/>
    <property type="molecule type" value="Genomic_DNA"/>
</dbReference>
<dbReference type="OrthoDB" id="5985073at2759"/>
<organism evidence="7 8">
    <name type="scientific">Plenodomus tracheiphilus IPT5</name>
    <dbReference type="NCBI Taxonomy" id="1408161"/>
    <lineage>
        <taxon>Eukaryota</taxon>
        <taxon>Fungi</taxon>
        <taxon>Dikarya</taxon>
        <taxon>Ascomycota</taxon>
        <taxon>Pezizomycotina</taxon>
        <taxon>Dothideomycetes</taxon>
        <taxon>Pleosporomycetidae</taxon>
        <taxon>Pleosporales</taxon>
        <taxon>Pleosporineae</taxon>
        <taxon>Leptosphaeriaceae</taxon>
        <taxon>Plenodomus</taxon>
    </lineage>
</organism>
<feature type="signal peptide" evidence="5">
    <location>
        <begin position="1"/>
        <end position="17"/>
    </location>
</feature>
<evidence type="ECO:0000256" key="2">
    <source>
        <dbReference type="ARBA" id="ARBA00022617"/>
    </source>
</evidence>
<evidence type="ECO:0000313" key="7">
    <source>
        <dbReference type="EMBL" id="KAF2854119.1"/>
    </source>
</evidence>
<dbReference type="GO" id="GO:0034599">
    <property type="term" value="P:cellular response to oxidative stress"/>
    <property type="evidence" value="ECO:0007669"/>
    <property type="project" value="InterPro"/>
</dbReference>
<dbReference type="InterPro" id="IPR044831">
    <property type="entry name" value="Ccp1-like"/>
</dbReference>
<feature type="domain" description="Plant heme peroxidase family profile" evidence="6">
    <location>
        <begin position="63"/>
        <end position="332"/>
    </location>
</feature>
<dbReference type="AlphaFoldDB" id="A0A6A7BIA0"/>
<protein>
    <recommendedName>
        <fullName evidence="5">Peroxidase</fullName>
        <ecNumber evidence="5">1.11.1.-</ecNumber>
    </recommendedName>
</protein>
<evidence type="ECO:0000256" key="5">
    <source>
        <dbReference type="RuleBase" id="RU363051"/>
    </source>
</evidence>
<sequence>MKWNTITKLALVAPASAAYVWPNTQDSMDDLLFNQAGYSRNGALSDQVQTCDFGARQPGIQKAAEWVRTAFHDAVTHDADTKIGGLDASIQYELDRPENLGDALNNTLADISSSVNIHSSAADLIALAMVMSVARCGDLNVPLRIGRADATVAGIKGVPEAHTDLETSRRRFEMASFNQSEMITLIACGHSIGSVHSVDHPEIVITGEPAPENVAHFDSTFGNLDNGVVTEYLDNSTANPLVRNTNETLNSDKRIFASDGNETMRKLADKDHFKSQCEILLERMINLVPGDVKLSEPMVPSDIKPYIDSYQLVGNGSIEFAGRVRVRISPVTGRDRTSLTSALLPTSRNGNQATEISTDRATWQLGMSFGYLDESFQWFEFNKTLPASQALKSFNIRVDATTYDNAGTGGYPVNPDILFQQRQSCVTWDADTNKGTLTVVAAVSKSLLGNGAIPQMRVIQRIDQERNFIPRLEPEMVKMTRLSKETADYVYYNASTFLGRNGLSTSFDLEVGDSKVKFIQTGGLVGGKECEAL</sequence>
<reference evidence="7" key="1">
    <citation type="submission" date="2020-01" db="EMBL/GenBank/DDBJ databases">
        <authorList>
            <consortium name="DOE Joint Genome Institute"/>
            <person name="Haridas S."/>
            <person name="Albert R."/>
            <person name="Binder M."/>
            <person name="Bloem J."/>
            <person name="Labutti K."/>
            <person name="Salamov A."/>
            <person name="Andreopoulos B."/>
            <person name="Baker S.E."/>
            <person name="Barry K."/>
            <person name="Bills G."/>
            <person name="Bluhm B.H."/>
            <person name="Cannon C."/>
            <person name="Castanera R."/>
            <person name="Culley D.E."/>
            <person name="Daum C."/>
            <person name="Ezra D."/>
            <person name="Gonzalez J.B."/>
            <person name="Henrissat B."/>
            <person name="Kuo A."/>
            <person name="Liang C."/>
            <person name="Lipzen A."/>
            <person name="Lutzoni F."/>
            <person name="Magnuson J."/>
            <person name="Mondo S."/>
            <person name="Nolan M."/>
            <person name="Ohm R."/>
            <person name="Pangilinan J."/>
            <person name="Park H.-J."/>
            <person name="Ramirez L."/>
            <person name="Alfaro M."/>
            <person name="Sun H."/>
            <person name="Tritt A."/>
            <person name="Yoshinaga Y."/>
            <person name="Zwiers L.-H."/>
            <person name="Turgeon B.G."/>
            <person name="Goodwin S.B."/>
            <person name="Spatafora J.W."/>
            <person name="Crous P.W."/>
            <person name="Grigoriev I.V."/>
        </authorList>
    </citation>
    <scope>NUCLEOTIDE SEQUENCE</scope>
    <source>
        <strain evidence="7">IPT5</strain>
    </source>
</reference>
<dbReference type="SUPFAM" id="SSF48113">
    <property type="entry name" value="Heme-dependent peroxidases"/>
    <property type="match status" value="1"/>
</dbReference>
<evidence type="ECO:0000256" key="3">
    <source>
        <dbReference type="ARBA" id="ARBA00023002"/>
    </source>
</evidence>
<dbReference type="InterPro" id="IPR010255">
    <property type="entry name" value="Haem_peroxidase_sf"/>
</dbReference>
<dbReference type="EC" id="1.11.1.-" evidence="5"/>
<dbReference type="Pfam" id="PF00141">
    <property type="entry name" value="peroxidase"/>
    <property type="match status" value="1"/>
</dbReference>
<accession>A0A6A7BIA0</accession>
<dbReference type="GO" id="GO:0042744">
    <property type="term" value="P:hydrogen peroxide catabolic process"/>
    <property type="evidence" value="ECO:0007669"/>
    <property type="project" value="TreeGrafter"/>
</dbReference>
<dbReference type="PANTHER" id="PTHR31356">
    <property type="entry name" value="THYLAKOID LUMENAL 29 KDA PROTEIN, CHLOROPLASTIC-RELATED"/>
    <property type="match status" value="1"/>
</dbReference>
<dbReference type="PANTHER" id="PTHR31356:SF53">
    <property type="entry name" value="HEME PEROXIDASE"/>
    <property type="match status" value="1"/>
</dbReference>
<keyword evidence="1 5" id="KW-0575">Peroxidase</keyword>
<evidence type="ECO:0000256" key="1">
    <source>
        <dbReference type="ARBA" id="ARBA00022559"/>
    </source>
</evidence>
<dbReference type="Gene3D" id="1.10.420.10">
    <property type="entry name" value="Peroxidase, domain 2"/>
    <property type="match status" value="1"/>
</dbReference>
<dbReference type="GO" id="GO:0046872">
    <property type="term" value="F:metal ion binding"/>
    <property type="evidence" value="ECO:0007669"/>
    <property type="project" value="UniProtKB-UniRule"/>
</dbReference>
<keyword evidence="2" id="KW-0479">Metal-binding</keyword>
<keyword evidence="8" id="KW-1185">Reference proteome</keyword>
<evidence type="ECO:0000313" key="8">
    <source>
        <dbReference type="Proteomes" id="UP000799423"/>
    </source>
</evidence>
<dbReference type="PROSITE" id="PS50873">
    <property type="entry name" value="PEROXIDASE_4"/>
    <property type="match status" value="1"/>
</dbReference>
<dbReference type="PRINTS" id="PR00458">
    <property type="entry name" value="PEROXIDASE"/>
</dbReference>
<keyword evidence="5" id="KW-0732">Signal</keyword>
<dbReference type="GO" id="GO:0020037">
    <property type="term" value="F:heme binding"/>
    <property type="evidence" value="ECO:0007669"/>
    <property type="project" value="UniProtKB-UniRule"/>
</dbReference>
<evidence type="ECO:0000259" key="6">
    <source>
        <dbReference type="PROSITE" id="PS50873"/>
    </source>
</evidence>
<dbReference type="FunFam" id="1.10.520.10:FF:000020">
    <property type="entry name" value="Peroxisomal ascorbate peroxidase"/>
    <property type="match status" value="1"/>
</dbReference>
<evidence type="ECO:0000256" key="4">
    <source>
        <dbReference type="RuleBase" id="RU004241"/>
    </source>
</evidence>
<keyword evidence="2" id="KW-0408">Iron</keyword>
<gene>
    <name evidence="7" type="ORF">T440DRAFT_465125</name>
</gene>
<dbReference type="Proteomes" id="UP000799423">
    <property type="component" value="Unassembled WGS sequence"/>
</dbReference>
<comment type="similarity">
    <text evidence="4">Belongs to the peroxidase family.</text>
</comment>
<dbReference type="Gene3D" id="1.10.520.10">
    <property type="match status" value="1"/>
</dbReference>
<name>A0A6A7BIA0_9PLEO</name>
<dbReference type="InterPro" id="IPR002016">
    <property type="entry name" value="Haem_peroxidase"/>
</dbReference>
<proteinExistence type="inferred from homology"/>
<keyword evidence="2" id="KW-0349">Heme</keyword>
<dbReference type="GO" id="GO:0004601">
    <property type="term" value="F:peroxidase activity"/>
    <property type="evidence" value="ECO:0007669"/>
    <property type="project" value="UniProtKB-KW"/>
</dbReference>
<feature type="chain" id="PRO_5025719038" description="Peroxidase" evidence="5">
    <location>
        <begin position="18"/>
        <end position="533"/>
    </location>
</feature>
<dbReference type="GO" id="GO:0000302">
    <property type="term" value="P:response to reactive oxygen species"/>
    <property type="evidence" value="ECO:0007669"/>
    <property type="project" value="TreeGrafter"/>
</dbReference>